<evidence type="ECO:0000313" key="3">
    <source>
        <dbReference type="Proteomes" id="UP000265520"/>
    </source>
</evidence>
<keyword evidence="3" id="KW-1185">Reference proteome</keyword>
<name>A0A392U9W1_9FABA</name>
<organism evidence="2 3">
    <name type="scientific">Trifolium medium</name>
    <dbReference type="NCBI Taxonomy" id="97028"/>
    <lineage>
        <taxon>Eukaryota</taxon>
        <taxon>Viridiplantae</taxon>
        <taxon>Streptophyta</taxon>
        <taxon>Embryophyta</taxon>
        <taxon>Tracheophyta</taxon>
        <taxon>Spermatophyta</taxon>
        <taxon>Magnoliopsida</taxon>
        <taxon>eudicotyledons</taxon>
        <taxon>Gunneridae</taxon>
        <taxon>Pentapetalae</taxon>
        <taxon>rosids</taxon>
        <taxon>fabids</taxon>
        <taxon>Fabales</taxon>
        <taxon>Fabaceae</taxon>
        <taxon>Papilionoideae</taxon>
        <taxon>50 kb inversion clade</taxon>
        <taxon>NPAAA clade</taxon>
        <taxon>Hologalegina</taxon>
        <taxon>IRL clade</taxon>
        <taxon>Trifolieae</taxon>
        <taxon>Trifolium</taxon>
    </lineage>
</organism>
<feature type="non-terminal residue" evidence="2">
    <location>
        <position position="41"/>
    </location>
</feature>
<evidence type="ECO:0000313" key="2">
    <source>
        <dbReference type="EMBL" id="MCI69828.1"/>
    </source>
</evidence>
<reference evidence="2 3" key="1">
    <citation type="journal article" date="2018" name="Front. Plant Sci.">
        <title>Red Clover (Trifolium pratense) and Zigzag Clover (T. medium) - A Picture of Genomic Similarities and Differences.</title>
        <authorList>
            <person name="Dluhosova J."/>
            <person name="Istvanek J."/>
            <person name="Nedelnik J."/>
            <person name="Repkova J."/>
        </authorList>
    </citation>
    <scope>NUCLEOTIDE SEQUENCE [LARGE SCALE GENOMIC DNA]</scope>
    <source>
        <strain evidence="3">cv. 10/8</strain>
        <tissue evidence="2">Leaf</tissue>
    </source>
</reference>
<proteinExistence type="predicted"/>
<dbReference type="AlphaFoldDB" id="A0A392U9W1"/>
<feature type="region of interest" description="Disordered" evidence="1">
    <location>
        <begin position="1"/>
        <end position="41"/>
    </location>
</feature>
<dbReference type="EMBL" id="LXQA010763805">
    <property type="protein sequence ID" value="MCI69828.1"/>
    <property type="molecule type" value="Genomic_DNA"/>
</dbReference>
<comment type="caution">
    <text evidence="2">The sequence shown here is derived from an EMBL/GenBank/DDBJ whole genome shotgun (WGS) entry which is preliminary data.</text>
</comment>
<sequence length="41" mass="4809">MEDLKQGYPKYQAEEEEEEEIGEPQALAQELWDAPVPENFK</sequence>
<evidence type="ECO:0000256" key="1">
    <source>
        <dbReference type="SAM" id="MobiDB-lite"/>
    </source>
</evidence>
<accession>A0A392U9W1</accession>
<protein>
    <submittedName>
        <fullName evidence="2">Uncharacterized protein</fullName>
    </submittedName>
</protein>
<dbReference type="Proteomes" id="UP000265520">
    <property type="component" value="Unassembled WGS sequence"/>
</dbReference>